<comment type="caution">
    <text evidence="2">The sequence shown here is derived from an EMBL/GenBank/DDBJ whole genome shotgun (WGS) entry which is preliminary data.</text>
</comment>
<dbReference type="Gene3D" id="3.90.960.10">
    <property type="entry name" value="YbaK/aminoacyl-tRNA synthetase-associated domain"/>
    <property type="match status" value="1"/>
</dbReference>
<dbReference type="EMBL" id="JAZHPZ010000002">
    <property type="protein sequence ID" value="MEF2965347.1"/>
    <property type="molecule type" value="Genomic_DNA"/>
</dbReference>
<feature type="domain" description="YbaK/aminoacyl-tRNA synthetase-associated" evidence="1">
    <location>
        <begin position="22"/>
        <end position="140"/>
    </location>
</feature>
<gene>
    <name evidence="2" type="ORF">V3851_05830</name>
</gene>
<evidence type="ECO:0000313" key="2">
    <source>
        <dbReference type="EMBL" id="MEF2965347.1"/>
    </source>
</evidence>
<dbReference type="RefSeq" id="WP_331845580.1">
    <property type="nucleotide sequence ID" value="NZ_JAZHPZ010000002.1"/>
</dbReference>
<protein>
    <submittedName>
        <fullName evidence="2">YbaK/EbsC family protein</fullName>
    </submittedName>
</protein>
<dbReference type="Proteomes" id="UP001306950">
    <property type="component" value="Unassembled WGS sequence"/>
</dbReference>
<dbReference type="PANTHER" id="PTHR30411">
    <property type="entry name" value="CYTOPLASMIC PROTEIN"/>
    <property type="match status" value="1"/>
</dbReference>
<keyword evidence="3" id="KW-1185">Reference proteome</keyword>
<name>A0ABU7VNL9_9BACL</name>
<reference evidence="2 3" key="1">
    <citation type="submission" date="2024-02" db="EMBL/GenBank/DDBJ databases">
        <title>A nitrogen-fixing paenibacillus bacterium.</title>
        <authorList>
            <person name="Zhang W.L."/>
            <person name="Chen S.F."/>
        </authorList>
    </citation>
    <scope>NUCLEOTIDE SEQUENCE [LARGE SCALE GENOMIC DNA]</scope>
    <source>
        <strain evidence="2 3">M1</strain>
    </source>
</reference>
<proteinExistence type="predicted"/>
<sequence length="148" mass="16221">MKDLMSLLEAQNIDYEILQHSKQINTAQEGAEYFGIPTGQTAPTLILKTEKGFYALILSGDHGRVDLEAIKALLQVQEIRLAKPKEVEQVTGSGIGSVSLINPGLPTILDEKLSRYPFIYGGTGVPQTTLKIQPQDIAKLNQIIGYIK</sequence>
<evidence type="ECO:0000259" key="1">
    <source>
        <dbReference type="Pfam" id="PF04073"/>
    </source>
</evidence>
<dbReference type="InterPro" id="IPR036754">
    <property type="entry name" value="YbaK/aa-tRNA-synt-asso_dom_sf"/>
</dbReference>
<dbReference type="SUPFAM" id="SSF55826">
    <property type="entry name" value="YbaK/ProRS associated domain"/>
    <property type="match status" value="1"/>
</dbReference>
<dbReference type="InterPro" id="IPR007214">
    <property type="entry name" value="YbaK/aa-tRNA-synth-assoc-dom"/>
</dbReference>
<accession>A0ABU7VNL9</accession>
<dbReference type="PANTHER" id="PTHR30411:SF1">
    <property type="entry name" value="CYTOPLASMIC PROTEIN"/>
    <property type="match status" value="1"/>
</dbReference>
<organism evidence="2 3">
    <name type="scientific">Paenibacillus haidiansis</name>
    <dbReference type="NCBI Taxonomy" id="1574488"/>
    <lineage>
        <taxon>Bacteria</taxon>
        <taxon>Bacillati</taxon>
        <taxon>Bacillota</taxon>
        <taxon>Bacilli</taxon>
        <taxon>Bacillales</taxon>
        <taxon>Paenibacillaceae</taxon>
        <taxon>Paenibacillus</taxon>
    </lineage>
</organism>
<dbReference type="Pfam" id="PF04073">
    <property type="entry name" value="tRNA_edit"/>
    <property type="match status" value="1"/>
</dbReference>
<dbReference type="CDD" id="cd04332">
    <property type="entry name" value="YbaK_like"/>
    <property type="match status" value="1"/>
</dbReference>
<evidence type="ECO:0000313" key="3">
    <source>
        <dbReference type="Proteomes" id="UP001306950"/>
    </source>
</evidence>